<proteinExistence type="predicted"/>
<evidence type="ECO:0000313" key="3">
    <source>
        <dbReference type="Proteomes" id="UP000008898"/>
    </source>
</evidence>
<dbReference type="InterPro" id="IPR045608">
    <property type="entry name" value="Trypco2"/>
</dbReference>
<gene>
    <name evidence="2" type="ordered locus">zobellia_4313</name>
</gene>
<dbReference type="KEGG" id="zga:ZOBELLIA_4313"/>
<evidence type="ECO:0000259" key="1">
    <source>
        <dbReference type="Pfam" id="PF19631"/>
    </source>
</evidence>
<accession>G0KZG2</accession>
<evidence type="ECO:0000313" key="2">
    <source>
        <dbReference type="EMBL" id="CAZ98448.1"/>
    </source>
</evidence>
<reference evidence="2 3" key="2">
    <citation type="journal article" date="2012" name="Environ. Microbiol.">
        <title>Characterization of the first alginolytic operons in a marine bacterium: from their emergence in marine Flavobacteriia to their independent transfers to marine Proteobacteria and human gut Bacteroides.</title>
        <authorList>
            <person name="Thomas F."/>
            <person name="Barbeyron T."/>
            <person name="Tonon T."/>
            <person name="Genicot S."/>
            <person name="Czjzek M."/>
            <person name="Michel G."/>
        </authorList>
    </citation>
    <scope>NUCLEOTIDE SEQUENCE [LARGE SCALE GENOMIC DNA]</scope>
    <source>
        <strain evidence="3">DSM 12802 / CCUG 47099 / CIP 106680 / NCIMB 13871 / Dsij</strain>
    </source>
</reference>
<dbReference type="Proteomes" id="UP000008898">
    <property type="component" value="Chromosome"/>
</dbReference>
<dbReference type="AlphaFoldDB" id="G0KZG2"/>
<protein>
    <submittedName>
        <fullName evidence="2">Conserved hypothetical periplasmic protein</fullName>
    </submittedName>
</protein>
<organism evidence="2 3">
    <name type="scientific">Zobellia galactanivorans (strain DSM 12802 / CCUG 47099 / CIP 106680 / NCIMB 13871 / Dsij)</name>
    <dbReference type="NCBI Taxonomy" id="63186"/>
    <lineage>
        <taxon>Bacteria</taxon>
        <taxon>Pseudomonadati</taxon>
        <taxon>Bacteroidota</taxon>
        <taxon>Flavobacteriia</taxon>
        <taxon>Flavobacteriales</taxon>
        <taxon>Flavobacteriaceae</taxon>
        <taxon>Zobellia</taxon>
    </lineage>
</organism>
<dbReference type="EMBL" id="FP476056">
    <property type="protein sequence ID" value="CAZ98448.1"/>
    <property type="molecule type" value="Genomic_DNA"/>
</dbReference>
<dbReference type="RefSeq" id="WP_013995636.1">
    <property type="nucleotide sequence ID" value="NC_015844.1"/>
</dbReference>
<feature type="domain" description="Trypsin-co-occurring" evidence="1">
    <location>
        <begin position="110"/>
        <end position="183"/>
    </location>
</feature>
<name>G0KZG2_ZOBGA</name>
<reference evidence="3" key="1">
    <citation type="submission" date="2009-07" db="EMBL/GenBank/DDBJ databases">
        <title>Complete genome sequence of Zobellia galactanivorans Dsij.</title>
        <authorList>
            <consortium name="Genoscope - CEA"/>
        </authorList>
    </citation>
    <scope>NUCLEOTIDE SEQUENCE [LARGE SCALE GENOMIC DNA]</scope>
    <source>
        <strain evidence="3">DSM 12802 / CCUG 47099 / CIP 106680 / NCIMB 13871 / Dsij</strain>
    </source>
</reference>
<dbReference type="Pfam" id="PF19631">
    <property type="entry name" value="Trypco2"/>
    <property type="match status" value="1"/>
</dbReference>
<sequence>MKHILLLFVLTLPLNVTGQKSKLNDESVAVATALEKVKEATSELAQNGYFNGTFDVSVKFNDVVSDENGLEFKIWFLSFTKQRNRSIDNSYTANYQFETTEKTSLTAYEFSSDLAEILSNGIQAYKSVEPYPLTRNGFEIVSSFTLERSGEGGASIELSPISIGATKKRQRKSVHTITLTFSPKAK</sequence>
<keyword evidence="3" id="KW-1185">Reference proteome</keyword>
<dbReference type="HOGENOM" id="CLU_1453890_0_0_10"/>